<evidence type="ECO:0000313" key="3">
    <source>
        <dbReference type="Proteomes" id="UP001562354"/>
    </source>
</evidence>
<reference evidence="2 3" key="1">
    <citation type="submission" date="2024-07" db="EMBL/GenBank/DDBJ databases">
        <title>Draft sequence of the Neodothiora populina.</title>
        <authorList>
            <person name="Drown D.D."/>
            <person name="Schuette U.S."/>
            <person name="Buechlein A.B."/>
            <person name="Rusch D.R."/>
            <person name="Winton L.W."/>
            <person name="Adams G.A."/>
        </authorList>
    </citation>
    <scope>NUCLEOTIDE SEQUENCE [LARGE SCALE GENOMIC DNA]</scope>
    <source>
        <strain evidence="2 3">CPC 39397</strain>
    </source>
</reference>
<name>A0ABR3PAQ6_9PEZI</name>
<feature type="region of interest" description="Disordered" evidence="1">
    <location>
        <begin position="1"/>
        <end position="40"/>
    </location>
</feature>
<gene>
    <name evidence="2" type="ORF">AAFC00_003324</name>
</gene>
<keyword evidence="3" id="KW-1185">Reference proteome</keyword>
<dbReference type="GeneID" id="95977026"/>
<dbReference type="RefSeq" id="XP_069199284.1">
    <property type="nucleotide sequence ID" value="XM_069342780.1"/>
</dbReference>
<dbReference type="EMBL" id="JBFMKM010000012">
    <property type="protein sequence ID" value="KAL1303008.1"/>
    <property type="molecule type" value="Genomic_DNA"/>
</dbReference>
<proteinExistence type="predicted"/>
<organism evidence="2 3">
    <name type="scientific">Neodothiora populina</name>
    <dbReference type="NCBI Taxonomy" id="2781224"/>
    <lineage>
        <taxon>Eukaryota</taxon>
        <taxon>Fungi</taxon>
        <taxon>Dikarya</taxon>
        <taxon>Ascomycota</taxon>
        <taxon>Pezizomycotina</taxon>
        <taxon>Dothideomycetes</taxon>
        <taxon>Dothideomycetidae</taxon>
        <taxon>Dothideales</taxon>
        <taxon>Dothioraceae</taxon>
        <taxon>Neodothiora</taxon>
    </lineage>
</organism>
<evidence type="ECO:0000256" key="1">
    <source>
        <dbReference type="SAM" id="MobiDB-lite"/>
    </source>
</evidence>
<feature type="compositionally biased region" description="Basic and acidic residues" evidence="1">
    <location>
        <begin position="119"/>
        <end position="129"/>
    </location>
</feature>
<accession>A0ABR3PAQ6</accession>
<comment type="caution">
    <text evidence="2">The sequence shown here is derived from an EMBL/GenBank/DDBJ whole genome shotgun (WGS) entry which is preliminary data.</text>
</comment>
<dbReference type="Proteomes" id="UP001562354">
    <property type="component" value="Unassembled WGS sequence"/>
</dbReference>
<evidence type="ECO:0000313" key="2">
    <source>
        <dbReference type="EMBL" id="KAL1303008.1"/>
    </source>
</evidence>
<feature type="region of interest" description="Disordered" evidence="1">
    <location>
        <begin position="119"/>
        <end position="139"/>
    </location>
</feature>
<protein>
    <submittedName>
        <fullName evidence="2">Uncharacterized protein</fullName>
    </submittedName>
</protein>
<feature type="compositionally biased region" description="Low complexity" evidence="1">
    <location>
        <begin position="1"/>
        <end position="37"/>
    </location>
</feature>
<sequence>MSQPIKKTTQTTTPPKPSSVSGTSSSSAAAAAAQSSSDQDLHKVIDKLEAKIKAVNANSLSRTQNARLTSADDKLHPLLSLKTGRAIDRFPETPRGVGKLSVTLVDSTLLALEADRSGKEDEKRARLREQIGLVGKDPA</sequence>